<dbReference type="GO" id="GO:0032196">
    <property type="term" value="P:transposition"/>
    <property type="evidence" value="ECO:0007669"/>
    <property type="project" value="UniProtKB-KW"/>
</dbReference>
<keyword evidence="4" id="KW-0233">DNA recombination</keyword>
<dbReference type="NCBIfam" id="TIGR01766">
    <property type="entry name" value="IS200/IS605 family accessory protein TnpB-like domain"/>
    <property type="match status" value="1"/>
</dbReference>
<evidence type="ECO:0000259" key="7">
    <source>
        <dbReference type="Pfam" id="PF07282"/>
    </source>
</evidence>
<dbReference type="InterPro" id="IPR001959">
    <property type="entry name" value="Transposase"/>
</dbReference>
<protein>
    <recommendedName>
        <fullName evidence="10">Transposase</fullName>
    </recommendedName>
</protein>
<dbReference type="NCBIfam" id="NF040570">
    <property type="entry name" value="guided_TnpB"/>
    <property type="match status" value="1"/>
</dbReference>
<evidence type="ECO:0000256" key="3">
    <source>
        <dbReference type="ARBA" id="ARBA00023125"/>
    </source>
</evidence>
<dbReference type="Pfam" id="PF07282">
    <property type="entry name" value="Cas12f1-like_TNB"/>
    <property type="match status" value="1"/>
</dbReference>
<evidence type="ECO:0000256" key="2">
    <source>
        <dbReference type="ARBA" id="ARBA00022578"/>
    </source>
</evidence>
<feature type="domain" description="Cas12f1-like TNB" evidence="7">
    <location>
        <begin position="305"/>
        <end position="383"/>
    </location>
</feature>
<proteinExistence type="inferred from homology"/>
<evidence type="ECO:0000313" key="8">
    <source>
        <dbReference type="EMBL" id="GHO48837.1"/>
    </source>
</evidence>
<comment type="caution">
    <text evidence="8">The sequence shown here is derived from an EMBL/GenBank/DDBJ whole genome shotgun (WGS) entry which is preliminary data.</text>
</comment>
<dbReference type="Proteomes" id="UP000612362">
    <property type="component" value="Unassembled WGS sequence"/>
</dbReference>
<keyword evidence="9" id="KW-1185">Reference proteome</keyword>
<dbReference type="EMBL" id="BNJF01000004">
    <property type="protein sequence ID" value="GHO48837.1"/>
    <property type="molecule type" value="Genomic_DNA"/>
</dbReference>
<keyword evidence="2" id="KW-0815">Transposition</keyword>
<comment type="similarity">
    <text evidence="1">In the C-terminal section; belongs to the transposase 35 family.</text>
</comment>
<keyword evidence="3" id="KW-0238">DNA-binding</keyword>
<dbReference type="Pfam" id="PF01385">
    <property type="entry name" value="OrfB_IS605"/>
    <property type="match status" value="1"/>
</dbReference>
<feature type="region of interest" description="Disordered" evidence="5">
    <location>
        <begin position="432"/>
        <end position="454"/>
    </location>
</feature>
<organism evidence="8 9">
    <name type="scientific">Ktedonospora formicarum</name>
    <dbReference type="NCBI Taxonomy" id="2778364"/>
    <lineage>
        <taxon>Bacteria</taxon>
        <taxon>Bacillati</taxon>
        <taxon>Chloroflexota</taxon>
        <taxon>Ktedonobacteria</taxon>
        <taxon>Ktedonobacterales</taxon>
        <taxon>Ktedonobacteraceae</taxon>
        <taxon>Ktedonospora</taxon>
    </lineage>
</organism>
<dbReference type="InterPro" id="IPR010095">
    <property type="entry name" value="Cas12f1-like_TNB"/>
</dbReference>
<feature type="compositionally biased region" description="Basic and acidic residues" evidence="5">
    <location>
        <begin position="442"/>
        <end position="452"/>
    </location>
</feature>
<evidence type="ECO:0000256" key="4">
    <source>
        <dbReference type="ARBA" id="ARBA00023172"/>
    </source>
</evidence>
<evidence type="ECO:0000313" key="9">
    <source>
        <dbReference type="Proteomes" id="UP000612362"/>
    </source>
</evidence>
<reference evidence="8" key="1">
    <citation type="submission" date="2020-10" db="EMBL/GenBank/DDBJ databases">
        <title>Taxonomic study of unclassified bacteria belonging to the class Ktedonobacteria.</title>
        <authorList>
            <person name="Yabe S."/>
            <person name="Wang C.M."/>
            <person name="Zheng Y."/>
            <person name="Sakai Y."/>
            <person name="Cavaletti L."/>
            <person name="Monciardini P."/>
            <person name="Donadio S."/>
        </authorList>
    </citation>
    <scope>NUCLEOTIDE SEQUENCE</scope>
    <source>
        <strain evidence="8">SOSP1-1</strain>
    </source>
</reference>
<dbReference type="GO" id="GO:0003677">
    <property type="term" value="F:DNA binding"/>
    <property type="evidence" value="ECO:0007669"/>
    <property type="project" value="UniProtKB-KW"/>
</dbReference>
<evidence type="ECO:0000259" key="6">
    <source>
        <dbReference type="Pfam" id="PF01385"/>
    </source>
</evidence>
<dbReference type="RefSeq" id="WP_236031746.1">
    <property type="nucleotide sequence ID" value="NZ_BNJF01000004.1"/>
</dbReference>
<dbReference type="AlphaFoldDB" id="A0A8J3MU28"/>
<evidence type="ECO:0000256" key="1">
    <source>
        <dbReference type="ARBA" id="ARBA00008761"/>
    </source>
</evidence>
<dbReference type="GO" id="GO:0006310">
    <property type="term" value="P:DNA recombination"/>
    <property type="evidence" value="ECO:0007669"/>
    <property type="project" value="UniProtKB-KW"/>
</dbReference>
<feature type="domain" description="Probable transposase IS891/IS1136/IS1341" evidence="6">
    <location>
        <begin position="171"/>
        <end position="285"/>
    </location>
</feature>
<evidence type="ECO:0000256" key="5">
    <source>
        <dbReference type="SAM" id="MobiDB-lite"/>
    </source>
</evidence>
<sequence length="474" mass="53854">MHLVEKHIILRSDPRYATLDAACFASKNLYNTALYEIRQTFIFEGKYLNYHEMDRRMQSQEAYKALPAKVAQQILLLLERNWKSFFEALDAYKRDPSPFRRRPQFPTYKHKTTGRNVLIYTMQAVSRSKRTLARHLIQPSGLGIQMKTQQDPKAITQVRVVPKHGFVVVEIVYEQEPSSSAVDPALIAGIDPGLDNLIALTSNKPGFVPVVVNGRGLKSTNQFYNKRRAELQHALGRPGNTRRMERLTLWRNRRMEHDLHTISRCVIEVLVAEGIGTLVIGRNVGWKQEINLGKRTNQNFVQVPHARFIEMLTYKAEQKGIRVILTEESYTSQASFLDRDPLPTYQQSREHAPVFSGKRITRRLYRASNGQLIHADCNGSYNIIRKAAPDAFGSEGVEDGECRVHLPVVHPVVRPERRAIFCSVQTEPHSGNVSKAAPYLDPKGKSGKEHGAKSPLKLWYQGQKMGSQVVHGQG</sequence>
<gene>
    <name evidence="8" type="ORF">KSX_70000</name>
</gene>
<evidence type="ECO:0008006" key="10">
    <source>
        <dbReference type="Google" id="ProtNLM"/>
    </source>
</evidence>
<name>A0A8J3MU28_9CHLR</name>
<accession>A0A8J3MU28</accession>